<keyword evidence="5" id="KW-0804">Transcription</keyword>
<dbReference type="PROSITE" id="PS51032">
    <property type="entry name" value="AP2_ERF"/>
    <property type="match status" value="1"/>
</dbReference>
<dbReference type="GO" id="GO:0005634">
    <property type="term" value="C:nucleus"/>
    <property type="evidence" value="ECO:0007669"/>
    <property type="project" value="UniProtKB-SubCell"/>
</dbReference>
<dbReference type="OrthoDB" id="1932364at2759"/>
<dbReference type="InterPro" id="IPR001471">
    <property type="entry name" value="AP2/ERF_dom"/>
</dbReference>
<dbReference type="SMART" id="SM00380">
    <property type="entry name" value="AP2"/>
    <property type="match status" value="1"/>
</dbReference>
<dbReference type="InterPro" id="IPR016177">
    <property type="entry name" value="DNA-bd_dom_sf"/>
</dbReference>
<dbReference type="PANTHER" id="PTHR31985">
    <property type="entry name" value="ETHYLENE-RESPONSIVE TRANSCRIPTION FACTOR ERF042-RELATED"/>
    <property type="match status" value="1"/>
</dbReference>
<comment type="similarity">
    <text evidence="7">Belongs to the AP2/ERF transcription factor family. ERF subfamily.</text>
</comment>
<dbReference type="CDD" id="cd00018">
    <property type="entry name" value="AP2"/>
    <property type="match status" value="1"/>
</dbReference>
<accession>A0A6J1I976</accession>
<evidence type="ECO:0000256" key="2">
    <source>
        <dbReference type="ARBA" id="ARBA00023015"/>
    </source>
</evidence>
<evidence type="ECO:0000256" key="6">
    <source>
        <dbReference type="ARBA" id="ARBA00023242"/>
    </source>
</evidence>
<name>A0A6J1I976_CUCMA</name>
<evidence type="ECO:0000256" key="5">
    <source>
        <dbReference type="ARBA" id="ARBA00023163"/>
    </source>
</evidence>
<dbReference type="PANTHER" id="PTHR31985:SF233">
    <property type="entry name" value="ETHYLENE-RESPONSIVE TRANSCRIPTION FACTOR ERF039"/>
    <property type="match status" value="1"/>
</dbReference>
<dbReference type="PRINTS" id="PR00367">
    <property type="entry name" value="ETHRSPELEMNT"/>
</dbReference>
<dbReference type="GO" id="GO:0003700">
    <property type="term" value="F:DNA-binding transcription factor activity"/>
    <property type="evidence" value="ECO:0007669"/>
    <property type="project" value="InterPro"/>
</dbReference>
<dbReference type="Proteomes" id="UP000504608">
    <property type="component" value="Unplaced"/>
</dbReference>
<keyword evidence="3" id="KW-0238">DNA-binding</keyword>
<dbReference type="RefSeq" id="XP_022974052.1">
    <property type="nucleotide sequence ID" value="XM_023118284.1"/>
</dbReference>
<dbReference type="GeneID" id="111472680"/>
<dbReference type="Pfam" id="PF00847">
    <property type="entry name" value="AP2"/>
    <property type="match status" value="1"/>
</dbReference>
<dbReference type="KEGG" id="cmax:111472680"/>
<dbReference type="InterPro" id="IPR036955">
    <property type="entry name" value="AP2/ERF_dom_sf"/>
</dbReference>
<dbReference type="SUPFAM" id="SSF54171">
    <property type="entry name" value="DNA-binding domain"/>
    <property type="match status" value="1"/>
</dbReference>
<comment type="subcellular location">
    <subcellularLocation>
        <location evidence="1">Nucleus</location>
    </subcellularLocation>
</comment>
<evidence type="ECO:0000256" key="7">
    <source>
        <dbReference type="ARBA" id="ARBA00024343"/>
    </source>
</evidence>
<evidence type="ECO:0000313" key="9">
    <source>
        <dbReference type="Proteomes" id="UP000504608"/>
    </source>
</evidence>
<keyword evidence="4" id="KW-0010">Activator</keyword>
<feature type="domain" description="AP2/ERF" evidence="8">
    <location>
        <begin position="22"/>
        <end position="79"/>
    </location>
</feature>
<organism evidence="9 10">
    <name type="scientific">Cucurbita maxima</name>
    <name type="common">Pumpkin</name>
    <name type="synonym">Winter squash</name>
    <dbReference type="NCBI Taxonomy" id="3661"/>
    <lineage>
        <taxon>Eukaryota</taxon>
        <taxon>Viridiplantae</taxon>
        <taxon>Streptophyta</taxon>
        <taxon>Embryophyta</taxon>
        <taxon>Tracheophyta</taxon>
        <taxon>Spermatophyta</taxon>
        <taxon>Magnoliopsida</taxon>
        <taxon>eudicotyledons</taxon>
        <taxon>Gunneridae</taxon>
        <taxon>Pentapetalae</taxon>
        <taxon>rosids</taxon>
        <taxon>fabids</taxon>
        <taxon>Cucurbitales</taxon>
        <taxon>Cucurbitaceae</taxon>
        <taxon>Cucurbiteae</taxon>
        <taxon>Cucurbita</taxon>
    </lineage>
</organism>
<keyword evidence="2" id="KW-0805">Transcription regulation</keyword>
<evidence type="ECO:0000259" key="8">
    <source>
        <dbReference type="PROSITE" id="PS51032"/>
    </source>
</evidence>
<keyword evidence="9" id="KW-1185">Reference proteome</keyword>
<evidence type="ECO:0000313" key="10">
    <source>
        <dbReference type="RefSeq" id="XP_022974052.1"/>
    </source>
</evidence>
<keyword evidence="6" id="KW-0539">Nucleus</keyword>
<dbReference type="Gene3D" id="3.30.730.10">
    <property type="entry name" value="AP2/ERF domain"/>
    <property type="match status" value="1"/>
</dbReference>
<dbReference type="GO" id="GO:0003677">
    <property type="term" value="F:DNA binding"/>
    <property type="evidence" value="ECO:0007669"/>
    <property type="project" value="UniProtKB-KW"/>
</dbReference>
<protein>
    <submittedName>
        <fullName evidence="10">Ethylene-responsive transcription factor ERF022-like</fullName>
    </submittedName>
</protein>
<dbReference type="InterPro" id="IPR051032">
    <property type="entry name" value="AP2/ERF_TF_ERF_subfamily"/>
</dbReference>
<evidence type="ECO:0000256" key="4">
    <source>
        <dbReference type="ARBA" id="ARBA00023159"/>
    </source>
</evidence>
<reference evidence="10" key="1">
    <citation type="submission" date="2025-08" db="UniProtKB">
        <authorList>
            <consortium name="RefSeq"/>
        </authorList>
    </citation>
    <scope>IDENTIFICATION</scope>
    <source>
        <tissue evidence="10">Young leaves</tissue>
    </source>
</reference>
<proteinExistence type="inferred from homology"/>
<evidence type="ECO:0000256" key="1">
    <source>
        <dbReference type="ARBA" id="ARBA00004123"/>
    </source>
</evidence>
<sequence>MTKTQPQLIERRLGSNVSISSSFRGVRKQSWGRYVSEIRLPGKKTRVWLGSFASPKMVARAYDSAAVFLRGTSALLNFPDSVGSLQQPESCSREHIQSAAAKAAAQMREMEVGERRASNGLSRTMFEEMKEVPLLSPLRLAWLGIGPASDEEDNLLLPDYF</sequence>
<dbReference type="AlphaFoldDB" id="A0A6J1I976"/>
<evidence type="ECO:0000256" key="3">
    <source>
        <dbReference type="ARBA" id="ARBA00023125"/>
    </source>
</evidence>
<gene>
    <name evidence="10" type="primary">LOC111472680</name>
</gene>